<comment type="caution">
    <text evidence="3">The sequence shown here is derived from an EMBL/GenBank/DDBJ whole genome shotgun (WGS) entry which is preliminary data.</text>
</comment>
<dbReference type="OrthoDB" id="5236168at2759"/>
<dbReference type="Proteomes" id="UP000557566">
    <property type="component" value="Unassembled WGS sequence"/>
</dbReference>
<evidence type="ECO:0000256" key="1">
    <source>
        <dbReference type="SAM" id="MobiDB-lite"/>
    </source>
</evidence>
<keyword evidence="2" id="KW-1133">Transmembrane helix</keyword>
<sequence>MTPVTHRFRRCIGWSCLSEAQKTGIIVSIAVVSIILFLLYMHCLGKAAISRRERASVRLPGGRQVPRPRDQPQGVVVAQLPVTNVAVVHSDDFETVDPHSRLAKPSVQEEVERRMEELSRIYWIPSESSLQPEGSQHSPDQAPVRET</sequence>
<name>A0A8H4LTQ5_9HYPO</name>
<reference evidence="3 4" key="1">
    <citation type="journal article" date="2020" name="Genome Biol. Evol.">
        <title>A new high-quality draft genome assembly of the Chinese cordyceps Ophiocordyceps sinensis.</title>
        <authorList>
            <person name="Shu R."/>
            <person name="Zhang J."/>
            <person name="Meng Q."/>
            <person name="Zhang H."/>
            <person name="Zhou G."/>
            <person name="Li M."/>
            <person name="Wu P."/>
            <person name="Zhao Y."/>
            <person name="Chen C."/>
            <person name="Qin Q."/>
        </authorList>
    </citation>
    <scope>NUCLEOTIDE SEQUENCE [LARGE SCALE GENOMIC DNA]</scope>
    <source>
        <strain evidence="3 4">IOZ07</strain>
    </source>
</reference>
<evidence type="ECO:0000256" key="2">
    <source>
        <dbReference type="SAM" id="Phobius"/>
    </source>
</evidence>
<dbReference type="EMBL" id="JAAVMX010000008">
    <property type="protein sequence ID" value="KAF4505380.1"/>
    <property type="molecule type" value="Genomic_DNA"/>
</dbReference>
<feature type="region of interest" description="Disordered" evidence="1">
    <location>
        <begin position="126"/>
        <end position="147"/>
    </location>
</feature>
<gene>
    <name evidence="3" type="ORF">G6O67_007337</name>
</gene>
<feature type="transmembrane region" description="Helical" evidence="2">
    <location>
        <begin position="24"/>
        <end position="44"/>
    </location>
</feature>
<evidence type="ECO:0000313" key="3">
    <source>
        <dbReference type="EMBL" id="KAF4505380.1"/>
    </source>
</evidence>
<keyword evidence="4" id="KW-1185">Reference proteome</keyword>
<organism evidence="3 4">
    <name type="scientific">Ophiocordyceps sinensis</name>
    <dbReference type="NCBI Taxonomy" id="72228"/>
    <lineage>
        <taxon>Eukaryota</taxon>
        <taxon>Fungi</taxon>
        <taxon>Dikarya</taxon>
        <taxon>Ascomycota</taxon>
        <taxon>Pezizomycotina</taxon>
        <taxon>Sordariomycetes</taxon>
        <taxon>Hypocreomycetidae</taxon>
        <taxon>Hypocreales</taxon>
        <taxon>Ophiocordycipitaceae</taxon>
        <taxon>Ophiocordyceps</taxon>
    </lineage>
</organism>
<accession>A0A8H4LTQ5</accession>
<proteinExistence type="predicted"/>
<dbReference type="AlphaFoldDB" id="A0A8H4LTQ5"/>
<feature type="compositionally biased region" description="Polar residues" evidence="1">
    <location>
        <begin position="126"/>
        <end position="139"/>
    </location>
</feature>
<keyword evidence="2" id="KW-0472">Membrane</keyword>
<evidence type="ECO:0000313" key="4">
    <source>
        <dbReference type="Proteomes" id="UP000557566"/>
    </source>
</evidence>
<keyword evidence="2" id="KW-0812">Transmembrane</keyword>
<protein>
    <submittedName>
        <fullName evidence="3">Uncharacterized protein</fullName>
    </submittedName>
</protein>